<proteinExistence type="predicted"/>
<reference evidence="2 3" key="1">
    <citation type="journal article" date="2013" name="Curr. Biol.">
        <title>The Genome of the Foraminiferan Reticulomyxa filosa.</title>
        <authorList>
            <person name="Glockner G."/>
            <person name="Hulsmann N."/>
            <person name="Schleicher M."/>
            <person name="Noegel A.A."/>
            <person name="Eichinger L."/>
            <person name="Gallinger C."/>
            <person name="Pawlowski J."/>
            <person name="Sierra R."/>
            <person name="Euteneuer U."/>
            <person name="Pillet L."/>
            <person name="Moustafa A."/>
            <person name="Platzer M."/>
            <person name="Groth M."/>
            <person name="Szafranski K."/>
            <person name="Schliwa M."/>
        </authorList>
    </citation>
    <scope>NUCLEOTIDE SEQUENCE [LARGE SCALE GENOMIC DNA]</scope>
</reference>
<name>X6NKY2_RETFI</name>
<dbReference type="OrthoDB" id="360653at2759"/>
<dbReference type="AlphaFoldDB" id="X6NKY2"/>
<dbReference type="Proteomes" id="UP000023152">
    <property type="component" value="Unassembled WGS sequence"/>
</dbReference>
<keyword evidence="3" id="KW-1185">Reference proteome</keyword>
<accession>X6NKY2</accession>
<dbReference type="EMBL" id="ASPP01008124">
    <property type="protein sequence ID" value="ETO26042.1"/>
    <property type="molecule type" value="Genomic_DNA"/>
</dbReference>
<gene>
    <name evidence="2" type="ORF">RFI_11094</name>
</gene>
<protein>
    <submittedName>
        <fullName evidence="2">Uncharacterized protein</fullName>
    </submittedName>
</protein>
<organism evidence="2 3">
    <name type="scientific">Reticulomyxa filosa</name>
    <dbReference type="NCBI Taxonomy" id="46433"/>
    <lineage>
        <taxon>Eukaryota</taxon>
        <taxon>Sar</taxon>
        <taxon>Rhizaria</taxon>
        <taxon>Retaria</taxon>
        <taxon>Foraminifera</taxon>
        <taxon>Monothalamids</taxon>
        <taxon>Reticulomyxidae</taxon>
        <taxon>Reticulomyxa</taxon>
    </lineage>
</organism>
<sequence>MIDVFYVKQISSYIECKMNEKKTLNRDKGNMEDEKKGMEDTQKKEVVLISNECGKKIELDLNDEKWSSLRCETGDEMECTYIMDQNNTIIVEDMKFPDLYSGKVYVSSKESIVEVIPLFTRPSEKREKVRNFMNTKTNYATCFQILESFFILLWKAGEDSKQRIHPREGDIVRFQLQFANNEWHPKALKIMPHNPLFCFFFFFLKKQK</sequence>
<evidence type="ECO:0000256" key="1">
    <source>
        <dbReference type="SAM" id="Coils"/>
    </source>
</evidence>
<keyword evidence="1" id="KW-0175">Coiled coil</keyword>
<evidence type="ECO:0000313" key="3">
    <source>
        <dbReference type="Proteomes" id="UP000023152"/>
    </source>
</evidence>
<comment type="caution">
    <text evidence="2">The sequence shown here is derived from an EMBL/GenBank/DDBJ whole genome shotgun (WGS) entry which is preliminary data.</text>
</comment>
<evidence type="ECO:0000313" key="2">
    <source>
        <dbReference type="EMBL" id="ETO26042.1"/>
    </source>
</evidence>
<feature type="coiled-coil region" evidence="1">
    <location>
        <begin position="14"/>
        <end position="41"/>
    </location>
</feature>